<dbReference type="GO" id="GO:0046872">
    <property type="term" value="F:metal ion binding"/>
    <property type="evidence" value="ECO:0007669"/>
    <property type="project" value="UniProtKB-KW"/>
</dbReference>
<evidence type="ECO:0000313" key="3">
    <source>
        <dbReference type="EMBL" id="BBO73890.1"/>
    </source>
</evidence>
<reference evidence="3 4" key="1">
    <citation type="submission" date="2019-11" db="EMBL/GenBank/DDBJ databases">
        <title>Comparative genomics of hydrocarbon-degrading Desulfosarcina strains.</title>
        <authorList>
            <person name="Watanabe M."/>
            <person name="Kojima H."/>
            <person name="Fukui M."/>
        </authorList>
    </citation>
    <scope>NUCLEOTIDE SEQUENCE [LARGE SCALE GENOMIC DNA]</scope>
    <source>
        <strain evidence="3 4">PP31</strain>
    </source>
</reference>
<keyword evidence="1" id="KW-0479">Metal-binding</keyword>
<keyword evidence="4" id="KW-1185">Reference proteome</keyword>
<dbReference type="EMBL" id="AP021875">
    <property type="protein sequence ID" value="BBO73890.1"/>
    <property type="molecule type" value="Genomic_DNA"/>
</dbReference>
<dbReference type="InterPro" id="IPR013096">
    <property type="entry name" value="Cupin_2"/>
</dbReference>
<dbReference type="RefSeq" id="WP_155302961.1">
    <property type="nucleotide sequence ID" value="NZ_AP021875.1"/>
</dbReference>
<dbReference type="PANTHER" id="PTHR35848:SF6">
    <property type="entry name" value="CUPIN TYPE-2 DOMAIN-CONTAINING PROTEIN"/>
    <property type="match status" value="1"/>
</dbReference>
<dbReference type="PANTHER" id="PTHR35848">
    <property type="entry name" value="OXALATE-BINDING PROTEIN"/>
    <property type="match status" value="1"/>
</dbReference>
<dbReference type="InterPro" id="IPR014710">
    <property type="entry name" value="RmlC-like_jellyroll"/>
</dbReference>
<proteinExistence type="predicted"/>
<protein>
    <submittedName>
        <fullName evidence="3">Carbohydrate-binding protein</fullName>
    </submittedName>
</protein>
<dbReference type="Proteomes" id="UP000427769">
    <property type="component" value="Chromosome"/>
</dbReference>
<feature type="domain" description="Cupin type-2" evidence="2">
    <location>
        <begin position="41"/>
        <end position="108"/>
    </location>
</feature>
<evidence type="ECO:0000259" key="2">
    <source>
        <dbReference type="Pfam" id="PF07883"/>
    </source>
</evidence>
<dbReference type="InterPro" id="IPR011051">
    <property type="entry name" value="RmlC_Cupin_sf"/>
</dbReference>
<dbReference type="OrthoDB" id="9791297at2"/>
<dbReference type="InterPro" id="IPR051610">
    <property type="entry name" value="GPI/OXD"/>
</dbReference>
<name>A0A5K7YZS4_9BACT</name>
<organism evidence="3 4">
    <name type="scientific">Desulfosarcina widdelii</name>
    <dbReference type="NCBI Taxonomy" id="947919"/>
    <lineage>
        <taxon>Bacteria</taxon>
        <taxon>Pseudomonadati</taxon>
        <taxon>Thermodesulfobacteriota</taxon>
        <taxon>Desulfobacteria</taxon>
        <taxon>Desulfobacterales</taxon>
        <taxon>Desulfosarcinaceae</taxon>
        <taxon>Desulfosarcina</taxon>
    </lineage>
</organism>
<dbReference type="Gene3D" id="2.60.120.10">
    <property type="entry name" value="Jelly Rolls"/>
    <property type="match status" value="1"/>
</dbReference>
<evidence type="ECO:0000313" key="4">
    <source>
        <dbReference type="Proteomes" id="UP000427769"/>
    </source>
</evidence>
<evidence type="ECO:0000256" key="1">
    <source>
        <dbReference type="ARBA" id="ARBA00022723"/>
    </source>
</evidence>
<dbReference type="AlphaFoldDB" id="A0A5K7YZS4"/>
<dbReference type="KEGG" id="dwd:DSCW_13070"/>
<dbReference type="CDD" id="cd02222">
    <property type="entry name" value="cupin_TM1459-like"/>
    <property type="match status" value="1"/>
</dbReference>
<sequence length="116" mass="12964">MKVIEYNTVPETRFDNELAKGVSGRVVIGKDDGAGNFCMRVFELDKGGHSPRHQHDWEHEIFFHAGRGEVWQGDHWLPVANGSVAFIPGNVEHQIRNVGEEKLTFVCLIPSGAPEL</sequence>
<dbReference type="SUPFAM" id="SSF51182">
    <property type="entry name" value="RmlC-like cupins"/>
    <property type="match status" value="1"/>
</dbReference>
<accession>A0A5K7YZS4</accession>
<dbReference type="Pfam" id="PF07883">
    <property type="entry name" value="Cupin_2"/>
    <property type="match status" value="1"/>
</dbReference>
<gene>
    <name evidence="3" type="ORF">DSCW_13070</name>
</gene>